<sequence length="390" mass="42031">MLPCGPCVPFCLLHFRVQDSQTPALPGCSNRHLGTRHRRGAGSGLAEVLGERLLWSWPPGPWVPLAGASRWLLGPGSLHWKEQMDCKIQVSVSQWPPCDTPHFRPRGAKAGANPGFPQRAELFMLMRRVLELPRSTVWASPQPECPYPKRGGPQDFLLSVQTRNGAGGGLLDKPLSPLCLRAWRCPLSGAPISPLRGQATRQPGLGQAAKPLESQQGEWWAGRGGFGQALRTPYLARPTGAQSPAGEVPHGNANCRGQEPPCQCLSLRVWEGGVQVAFEGPLRLGHTGAPFVPGVGDLHKVKSQSSLLLPCLKGLSACDEAGEGLGSRYVTHRFSVGMASIPDILQTRQLRPDHTCPGRKQACGFVLLCIPSLGPRDIQTSDPEEQTDQG</sequence>
<keyword evidence="2" id="KW-1185">Reference proteome</keyword>
<comment type="caution">
    <text evidence="1">The sequence shown here is derived from an EMBL/GenBank/DDBJ whole genome shotgun (WGS) entry which is preliminary data.</text>
</comment>
<protein>
    <submittedName>
        <fullName evidence="1">Uncharacterized protein</fullName>
    </submittedName>
</protein>
<accession>A0AB34H656</accession>
<organism evidence="1 2">
    <name type="scientific">Eschrichtius robustus</name>
    <name type="common">California gray whale</name>
    <name type="synonym">Eschrichtius gibbosus</name>
    <dbReference type="NCBI Taxonomy" id="9764"/>
    <lineage>
        <taxon>Eukaryota</taxon>
        <taxon>Metazoa</taxon>
        <taxon>Chordata</taxon>
        <taxon>Craniata</taxon>
        <taxon>Vertebrata</taxon>
        <taxon>Euteleostomi</taxon>
        <taxon>Mammalia</taxon>
        <taxon>Eutheria</taxon>
        <taxon>Laurasiatheria</taxon>
        <taxon>Artiodactyla</taxon>
        <taxon>Whippomorpha</taxon>
        <taxon>Cetacea</taxon>
        <taxon>Mysticeti</taxon>
        <taxon>Eschrichtiidae</taxon>
        <taxon>Eschrichtius</taxon>
    </lineage>
</organism>
<name>A0AB34H656_ESCRO</name>
<proteinExistence type="predicted"/>
<evidence type="ECO:0000313" key="2">
    <source>
        <dbReference type="Proteomes" id="UP001159641"/>
    </source>
</evidence>
<dbReference type="EMBL" id="JAIQCJ010001983">
    <property type="protein sequence ID" value="KAJ8786546.1"/>
    <property type="molecule type" value="Genomic_DNA"/>
</dbReference>
<reference evidence="1 2" key="1">
    <citation type="submission" date="2022-11" db="EMBL/GenBank/DDBJ databases">
        <title>Whole genome sequence of Eschrichtius robustus ER-17-0199.</title>
        <authorList>
            <person name="Bruniche-Olsen A."/>
            <person name="Black A.N."/>
            <person name="Fields C.J."/>
            <person name="Walden K."/>
            <person name="Dewoody J.A."/>
        </authorList>
    </citation>
    <scope>NUCLEOTIDE SEQUENCE [LARGE SCALE GENOMIC DNA]</scope>
    <source>
        <strain evidence="1">ER-17-0199</strain>
        <tissue evidence="1">Blubber</tissue>
    </source>
</reference>
<evidence type="ECO:0000313" key="1">
    <source>
        <dbReference type="EMBL" id="KAJ8786546.1"/>
    </source>
</evidence>
<dbReference type="AlphaFoldDB" id="A0AB34H656"/>
<dbReference type="Proteomes" id="UP001159641">
    <property type="component" value="Unassembled WGS sequence"/>
</dbReference>
<gene>
    <name evidence="1" type="ORF">J1605_006035</name>
</gene>